<feature type="region of interest" description="Disordered" evidence="2">
    <location>
        <begin position="325"/>
        <end position="355"/>
    </location>
</feature>
<reference evidence="4 5" key="1">
    <citation type="journal article" date="2014" name="BMC Genomics">
        <title>Adaptive genomic structural variation in the grape powdery mildew pathogen, Erysiphe necator.</title>
        <authorList>
            <person name="Jones L."/>
            <person name="Riaz S."/>
            <person name="Morales-Cruz A."/>
            <person name="Amrine K.C."/>
            <person name="McGuire B."/>
            <person name="Gubler W.D."/>
            <person name="Walker M.A."/>
            <person name="Cantu D."/>
        </authorList>
    </citation>
    <scope>NUCLEOTIDE SEQUENCE [LARGE SCALE GENOMIC DNA]</scope>
    <source>
        <strain evidence="5">c</strain>
    </source>
</reference>
<dbReference type="Pfam" id="PF05178">
    <property type="entry name" value="Kri1"/>
    <property type="match status" value="1"/>
</dbReference>
<comment type="similarity">
    <text evidence="1">Belongs to the KRI1 family.</text>
</comment>
<evidence type="ECO:0000313" key="5">
    <source>
        <dbReference type="Proteomes" id="UP000030854"/>
    </source>
</evidence>
<sequence length="645" mass="74567">MSKRKATMNSELSPHSSKKTRINSSSKLDRVKLLDGSSSEDDSDGGVKFQESSLAINENFAKKYEYNKKREELQKLEEKLSKSQKNSNKKYGDKYDDDSESSNDEEEDDVGFLATEALDAEISATLQAIRSKDPVVYNENFSFYRQTEESLTKNGEDEPKKSKPMYLRDYHREILLKEKINEDEKENDNSIPQTFAQKQEDLQNSIIKEIHATGDVESEDDGNFLVPKTKPKQELKTGAPQDSLIGDVIDVSTADKDPEKFLSNFMAARAWIPNDQSRFQPFESDDESEEERAEIFESAYNLRFEDPTGSNEALKSYSRKIVASKSVRREDKNSRKRQRDAIREKKEQEQKQLEEERNRLKRLKAEEMEERVKIIKKVAGIRGKMLTQDEIFKCLDEAWDNEKWTGEMGKLFGEEYYAAHEIESDHDSKEDINIRKKIKKPKWDDDIDISDILPSFTPQIVDQSHVDFSESDEGAHITEDKLNKSTKKDKIKAKNDEKNKARLERKRIEELVESHLDHNLVTDSKKRSRFRYRETSPVSFGLTPQDILMAPDTSLNQFAGLKKLASFRDPLKKRKDKKTLSKKSRLRQWRKETFGDENGSQLVTTSNSNDKDDSNDPRIVEGGRKKKSRSRKKSKMTDQDNIPSG</sequence>
<dbReference type="Proteomes" id="UP000030854">
    <property type="component" value="Unassembled WGS sequence"/>
</dbReference>
<feature type="compositionally biased region" description="Basic residues" evidence="2">
    <location>
        <begin position="572"/>
        <end position="588"/>
    </location>
</feature>
<dbReference type="GO" id="GO:0000447">
    <property type="term" value="P:endonucleolytic cleavage in ITS1 to separate SSU-rRNA from 5.8S rRNA and LSU-rRNA from tricistronic rRNA transcript (SSU-rRNA, 5.8S rRNA, LSU-rRNA)"/>
    <property type="evidence" value="ECO:0007669"/>
    <property type="project" value="TreeGrafter"/>
</dbReference>
<feature type="compositionally biased region" description="Acidic residues" evidence="2">
    <location>
        <begin position="95"/>
        <end position="110"/>
    </location>
</feature>
<dbReference type="EMBL" id="JNVN01001301">
    <property type="protein sequence ID" value="KHJ33661.1"/>
    <property type="molecule type" value="Genomic_DNA"/>
</dbReference>
<accession>A0A0B1P9M6</accession>
<feature type="compositionally biased region" description="Basic and acidic residues" evidence="2">
    <location>
        <begin position="609"/>
        <end position="623"/>
    </location>
</feature>
<dbReference type="InterPro" id="IPR024626">
    <property type="entry name" value="Kri1-like_C"/>
</dbReference>
<dbReference type="STRING" id="52586.A0A0B1P9M6"/>
<comment type="caution">
    <text evidence="4">The sequence shown here is derived from an EMBL/GenBank/DDBJ whole genome shotgun (WGS) entry which is preliminary data.</text>
</comment>
<evidence type="ECO:0000313" key="4">
    <source>
        <dbReference type="EMBL" id="KHJ33661.1"/>
    </source>
</evidence>
<feature type="domain" description="Kri1-like C-terminal" evidence="3">
    <location>
        <begin position="507"/>
        <end position="593"/>
    </location>
</feature>
<feature type="compositionally biased region" description="Basic residues" evidence="2">
    <location>
        <begin position="624"/>
        <end position="634"/>
    </location>
</feature>
<feature type="region of interest" description="Disordered" evidence="2">
    <location>
        <begin position="473"/>
        <end position="499"/>
    </location>
</feature>
<feature type="region of interest" description="Disordered" evidence="2">
    <location>
        <begin position="572"/>
        <end position="645"/>
    </location>
</feature>
<dbReference type="GO" id="GO:0005730">
    <property type="term" value="C:nucleolus"/>
    <property type="evidence" value="ECO:0007669"/>
    <property type="project" value="TreeGrafter"/>
</dbReference>
<evidence type="ECO:0000256" key="1">
    <source>
        <dbReference type="ARBA" id="ARBA00007473"/>
    </source>
</evidence>
<feature type="compositionally biased region" description="Basic and acidic residues" evidence="2">
    <location>
        <begin position="327"/>
        <end position="355"/>
    </location>
</feature>
<name>A0A0B1P9M6_UNCNE</name>
<gene>
    <name evidence="4" type="ORF">EV44_g5050</name>
</gene>
<dbReference type="PANTHER" id="PTHR14490:SF5">
    <property type="entry name" value="PROTEIN KRI1 HOMOLOG"/>
    <property type="match status" value="1"/>
</dbReference>
<dbReference type="PANTHER" id="PTHR14490">
    <property type="entry name" value="ZINC FINGER, ZZ TYPE"/>
    <property type="match status" value="1"/>
</dbReference>
<organism evidence="4 5">
    <name type="scientific">Uncinula necator</name>
    <name type="common">Grape powdery mildew</name>
    <dbReference type="NCBI Taxonomy" id="52586"/>
    <lineage>
        <taxon>Eukaryota</taxon>
        <taxon>Fungi</taxon>
        <taxon>Dikarya</taxon>
        <taxon>Ascomycota</taxon>
        <taxon>Pezizomycotina</taxon>
        <taxon>Leotiomycetes</taxon>
        <taxon>Erysiphales</taxon>
        <taxon>Erysiphaceae</taxon>
        <taxon>Erysiphe</taxon>
    </lineage>
</organism>
<evidence type="ECO:0000259" key="3">
    <source>
        <dbReference type="Pfam" id="PF12936"/>
    </source>
</evidence>
<protein>
    <submittedName>
        <fullName evidence="4">Putative ribosome biogenesis protein kri1</fullName>
    </submittedName>
</protein>
<feature type="region of interest" description="Disordered" evidence="2">
    <location>
        <begin position="77"/>
        <end position="113"/>
    </location>
</feature>
<dbReference type="OMA" id="WDNYDPR"/>
<dbReference type="AlphaFoldDB" id="A0A0B1P9M6"/>
<feature type="region of interest" description="Disordered" evidence="2">
    <location>
        <begin position="212"/>
        <end position="241"/>
    </location>
</feature>
<dbReference type="GO" id="GO:0030686">
    <property type="term" value="C:90S preribosome"/>
    <property type="evidence" value="ECO:0007669"/>
    <property type="project" value="TreeGrafter"/>
</dbReference>
<keyword evidence="5" id="KW-1185">Reference proteome</keyword>
<dbReference type="InterPro" id="IPR018034">
    <property type="entry name" value="Kri1"/>
</dbReference>
<proteinExistence type="inferred from homology"/>
<evidence type="ECO:0000256" key="2">
    <source>
        <dbReference type="SAM" id="MobiDB-lite"/>
    </source>
</evidence>
<dbReference type="Pfam" id="PF12936">
    <property type="entry name" value="Kri1_C"/>
    <property type="match status" value="1"/>
</dbReference>
<dbReference type="HOGENOM" id="CLU_009647_3_0_1"/>
<feature type="region of interest" description="Disordered" evidence="2">
    <location>
        <begin position="1"/>
        <end position="51"/>
    </location>
</feature>